<dbReference type="PANTHER" id="PTHR33377:SF95">
    <property type="entry name" value="EXPRESSED PROTEIN"/>
    <property type="match status" value="1"/>
</dbReference>
<dbReference type="OrthoDB" id="584137at2759"/>
<dbReference type="Pfam" id="PF08224">
    <property type="entry name" value="DUF1719"/>
    <property type="match status" value="1"/>
</dbReference>
<evidence type="ECO:0000313" key="1">
    <source>
        <dbReference type="EMBL" id="KAF0926097.1"/>
    </source>
</evidence>
<reference evidence="1 2" key="1">
    <citation type="submission" date="2019-11" db="EMBL/GenBank/DDBJ databases">
        <title>Whole genome sequence of Oryza granulata.</title>
        <authorList>
            <person name="Li W."/>
        </authorList>
    </citation>
    <scope>NUCLEOTIDE SEQUENCE [LARGE SCALE GENOMIC DNA]</scope>
    <source>
        <strain evidence="2">cv. Menghai</strain>
        <tissue evidence="1">Leaf</tissue>
    </source>
</reference>
<evidence type="ECO:0008006" key="3">
    <source>
        <dbReference type="Google" id="ProtNLM"/>
    </source>
</evidence>
<dbReference type="SMART" id="SM01157">
    <property type="entry name" value="DUF1719"/>
    <property type="match status" value="1"/>
</dbReference>
<gene>
    <name evidence="1" type="ORF">E2562_021811</name>
</gene>
<sequence>MVSSAVTGEIVSRIITSLAGKLEGKPNEESCRDNIDIERLEMAHIRMEAALAMSGKWQVTDVPMLRWRSKLKRAAQDCDDALRRYKQRAMEDDQSKQMVSNSPFPKRIAHACKSLASSFISSDASRDTSADVQRFERFADAANEFLQRVEFGRTPRQYMFFDPLIGHLLMGKSVTYKALKGSTFYHLAIRPVSLEGRGVEATVGFACQDSKEHAECITLGYAHACLTSSLLLNVSRGSSSSYLPKISP</sequence>
<accession>A0A6G1ENA2</accession>
<dbReference type="AlphaFoldDB" id="A0A6G1ENA2"/>
<keyword evidence="2" id="KW-1185">Reference proteome</keyword>
<protein>
    <recommendedName>
        <fullName evidence="3">Rx N-terminal domain-containing protein</fullName>
    </recommendedName>
</protein>
<name>A0A6G1ENA2_9ORYZ</name>
<dbReference type="PANTHER" id="PTHR33377">
    <property type="entry name" value="OS10G0134700 PROTEIN-RELATED"/>
    <property type="match status" value="1"/>
</dbReference>
<comment type="caution">
    <text evidence="1">The sequence shown here is derived from an EMBL/GenBank/DDBJ whole genome shotgun (WGS) entry which is preliminary data.</text>
</comment>
<evidence type="ECO:0000313" key="2">
    <source>
        <dbReference type="Proteomes" id="UP000479710"/>
    </source>
</evidence>
<dbReference type="Proteomes" id="UP000479710">
    <property type="component" value="Unassembled WGS sequence"/>
</dbReference>
<organism evidence="1 2">
    <name type="scientific">Oryza meyeriana var. granulata</name>
    <dbReference type="NCBI Taxonomy" id="110450"/>
    <lineage>
        <taxon>Eukaryota</taxon>
        <taxon>Viridiplantae</taxon>
        <taxon>Streptophyta</taxon>
        <taxon>Embryophyta</taxon>
        <taxon>Tracheophyta</taxon>
        <taxon>Spermatophyta</taxon>
        <taxon>Magnoliopsida</taxon>
        <taxon>Liliopsida</taxon>
        <taxon>Poales</taxon>
        <taxon>Poaceae</taxon>
        <taxon>BOP clade</taxon>
        <taxon>Oryzoideae</taxon>
        <taxon>Oryzeae</taxon>
        <taxon>Oryzinae</taxon>
        <taxon>Oryza</taxon>
        <taxon>Oryza meyeriana</taxon>
    </lineage>
</organism>
<dbReference type="EMBL" id="SPHZ02000003">
    <property type="protein sequence ID" value="KAF0926097.1"/>
    <property type="molecule type" value="Genomic_DNA"/>
</dbReference>
<dbReference type="InterPro" id="IPR013181">
    <property type="entry name" value="DUF1719"/>
</dbReference>
<proteinExistence type="predicted"/>